<feature type="transmembrane region" description="Helical" evidence="4">
    <location>
        <begin position="161"/>
        <end position="179"/>
    </location>
</feature>
<feature type="domain" description="TIR" evidence="5">
    <location>
        <begin position="2"/>
        <end position="105"/>
    </location>
</feature>
<evidence type="ECO:0000259" key="5">
    <source>
        <dbReference type="Pfam" id="PF13676"/>
    </source>
</evidence>
<dbReference type="SUPFAM" id="SSF48452">
    <property type="entry name" value="TPR-like"/>
    <property type="match status" value="1"/>
</dbReference>
<name>A0ABY8FVS1_9SPHN</name>
<dbReference type="Gene3D" id="3.40.50.10140">
    <property type="entry name" value="Toll/interleukin-1 receptor homology (TIR) domain"/>
    <property type="match status" value="1"/>
</dbReference>
<gene>
    <name evidence="6" type="ORF">P7228_03715</name>
</gene>
<evidence type="ECO:0000313" key="6">
    <source>
        <dbReference type="EMBL" id="WFL78185.1"/>
    </source>
</evidence>
<keyword evidence="4" id="KW-1133">Transmembrane helix</keyword>
<sequence length="645" mass="69225">MSYTHADRGRAEEIIAIIRQAGFNVWWDGLIGGGARFGDITEEKLQQAKAVVVLWSASSIKSHWVKDEATWGRDKERLIPVSIDGTEPPLGFRQVQFLDVSRAGNDTSHPAFIELVRALERLHGISKGGDEADEVLAEGAGAASLGAAATPRRKITVDRRAAIVGGATLGVAAVGLAGWKLGLFGGNTVSNSIAVLPFARIGVDEEQAIFADGLAAEVRAQLARNPLLRVAAQVSSNSFTETEEDAKSICRALGVAYLLGGNVRIAGDRVRVVAELTDGKTGFSPWTETYEQELDDIFAIQGAIASSVVRQLSAQMDDSGANANGQVGGTTSIAAYDAYLRGLELYDSGTDESTDRQALAKFDEAISIDPQYAAAHAAKGRVLTLIGNLYAGPEERKGLYDTAIAAADTAAGIAPKFADAHLVKGYAIVMGRLDMRSARKPYEDAYELGKGDADILSRYASFQARIGEDAKASAAIEAASGLDPLNARTFRNKGNIAYDAGSYNEALAAFEQAQGIQENLSSYHYFVGSTKLMLGDLEGAKADFEAESFPVWRLTGGAIVEHLLDNQAKAESYLEELQQVQGDKSNYQYAQIYAQWGRIEEALAALAAAWRLRDSGLVQLYRDPLLKPLERTSAFRDLVARMGFV</sequence>
<dbReference type="EMBL" id="CP121106">
    <property type="protein sequence ID" value="WFL78185.1"/>
    <property type="molecule type" value="Genomic_DNA"/>
</dbReference>
<evidence type="ECO:0000256" key="1">
    <source>
        <dbReference type="ARBA" id="ARBA00022737"/>
    </source>
</evidence>
<dbReference type="SMART" id="SM00028">
    <property type="entry name" value="TPR"/>
    <property type="match status" value="3"/>
</dbReference>
<reference evidence="6 7" key="1">
    <citation type="submission" date="2023-03" db="EMBL/GenBank/DDBJ databases">
        <title>Altererythrobacter sp. CAU 1644 isolated from sand.</title>
        <authorList>
            <person name="Kim W."/>
        </authorList>
    </citation>
    <scope>NUCLEOTIDE SEQUENCE [LARGE SCALE GENOMIC DNA]</scope>
    <source>
        <strain evidence="6 7">CAU 1644</strain>
    </source>
</reference>
<dbReference type="InterPro" id="IPR000157">
    <property type="entry name" value="TIR_dom"/>
</dbReference>
<dbReference type="SUPFAM" id="SSF52200">
    <property type="entry name" value="Toll/Interleukin receptor TIR domain"/>
    <property type="match status" value="1"/>
</dbReference>
<keyword evidence="4" id="KW-0472">Membrane</keyword>
<keyword evidence="4" id="KW-0812">Transmembrane</keyword>
<dbReference type="InterPro" id="IPR052346">
    <property type="entry name" value="O-mannosyl-transferase_TMTC"/>
</dbReference>
<dbReference type="RefSeq" id="WP_278016875.1">
    <property type="nucleotide sequence ID" value="NZ_CP121106.1"/>
</dbReference>
<dbReference type="InterPro" id="IPR019734">
    <property type="entry name" value="TPR_rpt"/>
</dbReference>
<dbReference type="PANTHER" id="PTHR44227">
    <property type="match status" value="1"/>
</dbReference>
<organism evidence="6 7">
    <name type="scientific">Altererythrobacter arenosus</name>
    <dbReference type="NCBI Taxonomy" id="3032592"/>
    <lineage>
        <taxon>Bacteria</taxon>
        <taxon>Pseudomonadati</taxon>
        <taxon>Pseudomonadota</taxon>
        <taxon>Alphaproteobacteria</taxon>
        <taxon>Sphingomonadales</taxon>
        <taxon>Erythrobacteraceae</taxon>
        <taxon>Altererythrobacter</taxon>
    </lineage>
</organism>
<dbReference type="PROSITE" id="PS50005">
    <property type="entry name" value="TPR"/>
    <property type="match status" value="1"/>
</dbReference>
<proteinExistence type="predicted"/>
<dbReference type="PANTHER" id="PTHR44227:SF3">
    <property type="entry name" value="PROTEIN O-MANNOSYL-TRANSFERASE TMTC4"/>
    <property type="match status" value="1"/>
</dbReference>
<dbReference type="InterPro" id="IPR035897">
    <property type="entry name" value="Toll_tir_struct_dom_sf"/>
</dbReference>
<keyword evidence="2 3" id="KW-0802">TPR repeat</keyword>
<protein>
    <submittedName>
        <fullName evidence="6">TIR domain-containing protein</fullName>
    </submittedName>
</protein>
<keyword evidence="7" id="KW-1185">Reference proteome</keyword>
<dbReference type="InterPro" id="IPR011990">
    <property type="entry name" value="TPR-like_helical_dom_sf"/>
</dbReference>
<accession>A0ABY8FVS1</accession>
<dbReference type="Gene3D" id="1.25.40.10">
    <property type="entry name" value="Tetratricopeptide repeat domain"/>
    <property type="match status" value="2"/>
</dbReference>
<feature type="repeat" description="TPR" evidence="3">
    <location>
        <begin position="487"/>
        <end position="520"/>
    </location>
</feature>
<evidence type="ECO:0000256" key="3">
    <source>
        <dbReference type="PROSITE-ProRule" id="PRU00339"/>
    </source>
</evidence>
<dbReference type="Proteomes" id="UP001215827">
    <property type="component" value="Chromosome"/>
</dbReference>
<evidence type="ECO:0000313" key="7">
    <source>
        <dbReference type="Proteomes" id="UP001215827"/>
    </source>
</evidence>
<evidence type="ECO:0000256" key="4">
    <source>
        <dbReference type="SAM" id="Phobius"/>
    </source>
</evidence>
<evidence type="ECO:0000256" key="2">
    <source>
        <dbReference type="ARBA" id="ARBA00022803"/>
    </source>
</evidence>
<keyword evidence="1" id="KW-0677">Repeat</keyword>
<dbReference type="Pfam" id="PF13676">
    <property type="entry name" value="TIR_2"/>
    <property type="match status" value="1"/>
</dbReference>